<dbReference type="GO" id="GO:0045893">
    <property type="term" value="P:positive regulation of DNA-templated transcription"/>
    <property type="evidence" value="ECO:0007669"/>
    <property type="project" value="UniProtKB-UniRule"/>
</dbReference>
<dbReference type="RefSeq" id="WP_073822981.1">
    <property type="nucleotide sequence ID" value="NZ_JAUNKL010000001.1"/>
</dbReference>
<evidence type="ECO:0000256" key="1">
    <source>
        <dbReference type="HAMAP-Rule" id="MF_01483"/>
    </source>
</evidence>
<evidence type="ECO:0000313" key="3">
    <source>
        <dbReference type="Proteomes" id="UP000185612"/>
    </source>
</evidence>
<dbReference type="AlphaFoldDB" id="A0A1Q5PXM4"/>
<dbReference type="GO" id="GO:0001000">
    <property type="term" value="F:bacterial-type RNA polymerase core enzyme binding"/>
    <property type="evidence" value="ECO:0007669"/>
    <property type="project" value="UniProtKB-UniRule"/>
</dbReference>
<comment type="cofactor">
    <cofactor evidence="1">
        <name>Zn(2+)</name>
        <dbReference type="ChEBI" id="CHEBI:29105"/>
    </cofactor>
    <text evidence="1">Bind 1 Zn(2+) per subunit.</text>
</comment>
<gene>
    <name evidence="1" type="primary">rbpA</name>
    <name evidence="2" type="ORF">BSZ40_02440</name>
</gene>
<evidence type="ECO:0000313" key="2">
    <source>
        <dbReference type="EMBL" id="OKL52361.1"/>
    </source>
</evidence>
<dbReference type="Proteomes" id="UP000185612">
    <property type="component" value="Unassembled WGS sequence"/>
</dbReference>
<feature type="binding site" evidence="1">
    <location>
        <position position="61"/>
    </location>
    <ligand>
        <name>Zn(2+)</name>
        <dbReference type="ChEBI" id="CHEBI:29105"/>
    </ligand>
</feature>
<comment type="caution">
    <text evidence="2">The sequence shown here is derived from an EMBL/GenBank/DDBJ whole genome shotgun (WGS) entry which is preliminary data.</text>
</comment>
<feature type="binding site" evidence="1">
    <location>
        <position position="41"/>
    </location>
    <ligand>
        <name>Zn(2+)</name>
        <dbReference type="ChEBI" id="CHEBI:29105"/>
    </ligand>
</feature>
<organism evidence="2 3">
    <name type="scientific">Buchananella hordeovulneris</name>
    <dbReference type="NCBI Taxonomy" id="52770"/>
    <lineage>
        <taxon>Bacteria</taxon>
        <taxon>Bacillati</taxon>
        <taxon>Actinomycetota</taxon>
        <taxon>Actinomycetes</taxon>
        <taxon>Actinomycetales</taxon>
        <taxon>Actinomycetaceae</taxon>
        <taxon>Buchananella</taxon>
    </lineage>
</organism>
<accession>A0A1Q5PXM4</accession>
<comment type="similarity">
    <text evidence="1">Belongs to the RNA polymerase-binding protein RbpA family.</text>
</comment>
<dbReference type="GO" id="GO:0008270">
    <property type="term" value="F:zinc ion binding"/>
    <property type="evidence" value="ECO:0007669"/>
    <property type="project" value="UniProtKB-UniRule"/>
</dbReference>
<dbReference type="STRING" id="52770.BSZ40_02440"/>
<keyword evidence="3" id="KW-1185">Reference proteome</keyword>
<sequence length="118" mass="12814">MAGSGSAIRGSRIGAAPSRGVGSYVELAPRQEVTYHCADGHETVTVFVSSADVEIPELWDCATCGNQAARYVEQAPAPQRSLPFKSHLDYVKERRSDAEGQALLAEALEALRQRRTLR</sequence>
<dbReference type="EMBL" id="MQVS01000002">
    <property type="protein sequence ID" value="OKL52361.1"/>
    <property type="molecule type" value="Genomic_DNA"/>
</dbReference>
<keyword evidence="1" id="KW-0805">Transcription regulation</keyword>
<dbReference type="HAMAP" id="MF_01483">
    <property type="entry name" value="RbpA"/>
    <property type="match status" value="1"/>
</dbReference>
<proteinExistence type="inferred from homology"/>
<dbReference type="Gene3D" id="2.20.28.270">
    <property type="entry name" value="RNA polymerase-binding protein A"/>
    <property type="match status" value="1"/>
</dbReference>
<name>A0A1Q5PXM4_9ACTO</name>
<protein>
    <recommendedName>
        <fullName evidence="1">RNA polymerase-binding protein RbpA</fullName>
    </recommendedName>
</protein>
<reference evidence="3" key="1">
    <citation type="submission" date="2016-12" db="EMBL/GenBank/DDBJ databases">
        <authorList>
            <person name="Meng X."/>
        </authorList>
    </citation>
    <scope>NUCLEOTIDE SEQUENCE [LARGE SCALE GENOMIC DNA]</scope>
    <source>
        <strain evidence="3">DSM 20732</strain>
    </source>
</reference>
<dbReference type="OrthoDB" id="3254820at2"/>
<feature type="binding site" evidence="1">
    <location>
        <position position="64"/>
    </location>
    <ligand>
        <name>Zn(2+)</name>
        <dbReference type="ChEBI" id="CHEBI:29105"/>
    </ligand>
</feature>
<keyword evidence="1" id="KW-0479">Metal-binding</keyword>
<keyword evidence="1" id="KW-0804">Transcription</keyword>
<dbReference type="InterPro" id="IPR025182">
    <property type="entry name" value="RNApol-bd_RbpA"/>
</dbReference>
<comment type="function">
    <text evidence="1">Binds to RNA polymerase (RNAP), stimulating transcription from principal, but not alternative sigma factor promoters.</text>
</comment>
<comment type="subunit">
    <text evidence="1">Forms a complex with the RNAP catalytic core and with free principal sigma factors.</text>
</comment>
<dbReference type="InterPro" id="IPR038638">
    <property type="entry name" value="RbpA_sf"/>
</dbReference>
<feature type="binding site" evidence="1">
    <location>
        <position position="37"/>
    </location>
    <ligand>
        <name>Zn(2+)</name>
        <dbReference type="ChEBI" id="CHEBI:29105"/>
    </ligand>
</feature>
<dbReference type="Pfam" id="PF13397">
    <property type="entry name" value="RbpA"/>
    <property type="match status" value="1"/>
</dbReference>
<keyword evidence="1" id="KW-0862">Zinc</keyword>